<protein>
    <recommendedName>
        <fullName evidence="5">Chromo domain-containing protein</fullName>
    </recommendedName>
</protein>
<feature type="compositionally biased region" description="Low complexity" evidence="2">
    <location>
        <begin position="234"/>
        <end position="249"/>
    </location>
</feature>
<reference evidence="3 4" key="1">
    <citation type="submission" date="2023-08" db="EMBL/GenBank/DDBJ databases">
        <title>Black Yeasts Isolated from many extreme environments.</title>
        <authorList>
            <person name="Coleine C."/>
            <person name="Stajich J.E."/>
            <person name="Selbmann L."/>
        </authorList>
    </citation>
    <scope>NUCLEOTIDE SEQUENCE [LARGE SCALE GENOMIC DNA]</scope>
    <source>
        <strain evidence="3 4">CCFEE 5935</strain>
    </source>
</reference>
<feature type="coiled-coil region" evidence="1">
    <location>
        <begin position="1157"/>
        <end position="1284"/>
    </location>
</feature>
<feature type="compositionally biased region" description="Polar residues" evidence="2">
    <location>
        <begin position="605"/>
        <end position="616"/>
    </location>
</feature>
<feature type="compositionally biased region" description="Polar residues" evidence="2">
    <location>
        <begin position="711"/>
        <end position="721"/>
    </location>
</feature>
<feature type="compositionally biased region" description="Basic and acidic residues" evidence="2">
    <location>
        <begin position="1061"/>
        <end position="1075"/>
    </location>
</feature>
<feature type="compositionally biased region" description="Low complexity" evidence="2">
    <location>
        <begin position="93"/>
        <end position="110"/>
    </location>
</feature>
<feature type="region of interest" description="Disordered" evidence="2">
    <location>
        <begin position="1022"/>
        <end position="1095"/>
    </location>
</feature>
<feature type="region of interest" description="Disordered" evidence="2">
    <location>
        <begin position="1"/>
        <end position="30"/>
    </location>
</feature>
<evidence type="ECO:0000256" key="1">
    <source>
        <dbReference type="SAM" id="Coils"/>
    </source>
</evidence>
<name>A0AAV9NYA6_9PEZI</name>
<feature type="region of interest" description="Disordered" evidence="2">
    <location>
        <begin position="711"/>
        <end position="743"/>
    </location>
</feature>
<feature type="region of interest" description="Disordered" evidence="2">
    <location>
        <begin position="568"/>
        <end position="665"/>
    </location>
</feature>
<evidence type="ECO:0000313" key="3">
    <source>
        <dbReference type="EMBL" id="KAK5164626.1"/>
    </source>
</evidence>
<feature type="compositionally biased region" description="Acidic residues" evidence="2">
    <location>
        <begin position="50"/>
        <end position="62"/>
    </location>
</feature>
<proteinExistence type="predicted"/>
<feature type="region of interest" description="Disordered" evidence="2">
    <location>
        <begin position="284"/>
        <end position="509"/>
    </location>
</feature>
<feature type="compositionally biased region" description="Basic and acidic residues" evidence="2">
    <location>
        <begin position="733"/>
        <end position="743"/>
    </location>
</feature>
<dbReference type="InterPro" id="IPR038609">
    <property type="entry name" value="HDA1_su2/3_sf"/>
</dbReference>
<feature type="region of interest" description="Disordered" evidence="2">
    <location>
        <begin position="521"/>
        <end position="548"/>
    </location>
</feature>
<evidence type="ECO:0008006" key="5">
    <source>
        <dbReference type="Google" id="ProtNLM"/>
    </source>
</evidence>
<feature type="compositionally biased region" description="Polar residues" evidence="2">
    <location>
        <begin position="351"/>
        <end position="381"/>
    </location>
</feature>
<feature type="compositionally biased region" description="Polar residues" evidence="2">
    <location>
        <begin position="647"/>
        <end position="656"/>
    </location>
</feature>
<feature type="compositionally biased region" description="Basic and acidic residues" evidence="2">
    <location>
        <begin position="617"/>
        <end position="630"/>
    </location>
</feature>
<feature type="compositionally biased region" description="Basic and acidic residues" evidence="2">
    <location>
        <begin position="78"/>
        <end position="92"/>
    </location>
</feature>
<feature type="compositionally biased region" description="Polar residues" evidence="2">
    <location>
        <begin position="253"/>
        <end position="265"/>
    </location>
</feature>
<feature type="compositionally biased region" description="Basic and acidic residues" evidence="2">
    <location>
        <begin position="17"/>
        <end position="30"/>
    </location>
</feature>
<organism evidence="3 4">
    <name type="scientific">Saxophila tyrrhenica</name>
    <dbReference type="NCBI Taxonomy" id="1690608"/>
    <lineage>
        <taxon>Eukaryota</taxon>
        <taxon>Fungi</taxon>
        <taxon>Dikarya</taxon>
        <taxon>Ascomycota</taxon>
        <taxon>Pezizomycotina</taxon>
        <taxon>Dothideomycetes</taxon>
        <taxon>Dothideomycetidae</taxon>
        <taxon>Mycosphaerellales</taxon>
        <taxon>Extremaceae</taxon>
        <taxon>Saxophila</taxon>
    </lineage>
</organism>
<dbReference type="EMBL" id="JAVRRT010000019">
    <property type="protein sequence ID" value="KAK5164626.1"/>
    <property type="molecule type" value="Genomic_DNA"/>
</dbReference>
<dbReference type="Gene3D" id="3.40.50.12360">
    <property type="match status" value="1"/>
</dbReference>
<keyword evidence="4" id="KW-1185">Reference proteome</keyword>
<sequence>MAKRKLTTSVTKKKKSKQEPHPHGFVDPNKEYKIRSIIGETTNQYHISWEDDEQTGESFEDTWEPKKHANRLAIEDWENQKAQKRREQERAKSAAARSRAASAAQTATSSPPRPRKARSRKIIESSPPPPEPASQADDNQVQSTAEDLPEIGESQHTEPGAEQVATTADLGSPLFEPDDSPEAPVLPEQVFVAVQNPEPPSSFYEGAYQAVGSSQVNDPPSSPPRRSPEASQYVPDPVDTTGTTEGTTEISVAPTTQSELPQSAPANISAASVNVVPDSQAFHASSSYVPTTTTSKSSSAPQAQKVGSSGVPVPSAPTINSQENPASAEERRPEAAGDEPPPLINGGETGLSDQSARRQQTSSAVSNPAQHPRNVDTSAGGSSPVRLITDRPGALASRKEQVPSQNQINSQQSSAPSSAVQAEPRRSSAQAAGRTSLHRPSESAQPSQASHPAQHVGRQQYVDLLDTTQERSTLDSPFSVTAPPRRVPDEHQLGDRNAPGSSSWLESPFKTQVSLQLSEREIPAFHTDPQWSRPNTQPQYESGEPLTQYSTINSLPFSLPVDNSLLLHKSPLRQPPSQSIETGQFGDSVQPPPSLPSTPEHRSTMDNQSTPQSGRSLQEKIKAMREEKWKNAVKKKPSAAPVPAVQESVSNPQASARPTIAPASPIPARLASPMLLNGDGHRSPSAVPAYAPLAVITQEDMNTSERYGTLLPQAQESPSNDQQRRGSVIAERTPAKQRGDDIDPEKATLYTIPIGMFGHQRDQYPQTVWFHRHLVEKFLASSDQDEELMQEINHFVQRARNVAMHPDLDNAETLTQHDTEASQQAEWDIKCSAKLKFLKELIDRLRDQELHVVILSSPGRFVQMLETFLAGIGIDPHHAGAVDEDTLGSQGLRVTLLSTDQEMQNPPPAQLVIAMDNHARHDTATIRALRNRDGAWCPFISLVVPYTVEHVERCLSADLSERALARAVVNGVYKLRTEAGKLEGGQLSVKDSAAALAEYLTTTENAPEWPLVALGTLEDLDSQTESEIEPWTEQGVANNNKRPRPEDGSQDMEPANSKRARFGDVDITHVSDSIDRSTQSNALGQPAEIAQPAVTDTEKRLQDLLMTTQGRLDEHEQALSDLQYRHEDQRTHLVEVTKERDSAIATAQKAVERLNEQGAIRIKNKELEQQLREANERLLDHSVPERAEYEALRLAAADAVLEKQKVEKRLEQAERDLAYVRDLYQSSSNSAQQLASQNNELEDELGIAKTRASGEQVKLRQMGYDSYTKNLEKENKKLKALLTDREAGMKFRDEEIARLKEASRGRMGTRATSVPRSPRLGSPMKTNSRQGSPAAGEVRGRSSLLHPLRNA</sequence>
<feature type="compositionally biased region" description="Low complexity" evidence="2">
    <location>
        <begin position="402"/>
        <end position="421"/>
    </location>
</feature>
<evidence type="ECO:0000313" key="4">
    <source>
        <dbReference type="Proteomes" id="UP001337655"/>
    </source>
</evidence>
<gene>
    <name evidence="3" type="ORF">LTR77_009832</name>
</gene>
<feature type="compositionally biased region" description="Polar residues" evidence="2">
    <location>
        <begin position="575"/>
        <end position="587"/>
    </location>
</feature>
<feature type="compositionally biased region" description="Low complexity" evidence="2">
    <location>
        <begin position="285"/>
        <end position="306"/>
    </location>
</feature>
<feature type="compositionally biased region" description="Polar residues" evidence="2">
    <location>
        <begin position="499"/>
        <end position="509"/>
    </location>
</feature>
<feature type="compositionally biased region" description="Polar residues" evidence="2">
    <location>
        <begin position="136"/>
        <end position="145"/>
    </location>
</feature>
<feature type="region of interest" description="Disordered" evidence="2">
    <location>
        <begin position="49"/>
        <end position="265"/>
    </location>
</feature>
<dbReference type="RefSeq" id="XP_064654874.1">
    <property type="nucleotide sequence ID" value="XM_064807058.1"/>
</dbReference>
<dbReference type="Pfam" id="PF11496">
    <property type="entry name" value="HDA2-3"/>
    <property type="match status" value="1"/>
</dbReference>
<comment type="caution">
    <text evidence="3">The sequence shown here is derived from an EMBL/GenBank/DDBJ whole genome shotgun (WGS) entry which is preliminary data.</text>
</comment>
<accession>A0AAV9NYA6</accession>
<dbReference type="InterPro" id="IPR021006">
    <property type="entry name" value="Hda2/3"/>
</dbReference>
<feature type="compositionally biased region" description="Polar residues" evidence="2">
    <location>
        <begin position="442"/>
        <end position="451"/>
    </location>
</feature>
<keyword evidence="1" id="KW-0175">Coiled coil</keyword>
<dbReference type="GeneID" id="89931162"/>
<feature type="compositionally biased region" description="Basic residues" evidence="2">
    <location>
        <begin position="1"/>
        <end position="16"/>
    </location>
</feature>
<evidence type="ECO:0000256" key="2">
    <source>
        <dbReference type="SAM" id="MobiDB-lite"/>
    </source>
</evidence>
<feature type="region of interest" description="Disordered" evidence="2">
    <location>
        <begin position="1298"/>
        <end position="1351"/>
    </location>
</feature>
<feature type="compositionally biased region" description="Polar residues" evidence="2">
    <location>
        <begin position="529"/>
        <end position="548"/>
    </location>
</feature>
<dbReference type="GO" id="GO:0070823">
    <property type="term" value="C:HDA1 complex"/>
    <property type="evidence" value="ECO:0007669"/>
    <property type="project" value="InterPro"/>
</dbReference>
<dbReference type="Proteomes" id="UP001337655">
    <property type="component" value="Unassembled WGS sequence"/>
</dbReference>